<dbReference type="PANTHER" id="PTHR11476:SF7">
    <property type="entry name" value="HISTIDINE--TRNA LIGASE"/>
    <property type="match status" value="1"/>
</dbReference>
<feature type="binding site" evidence="9">
    <location>
        <begin position="80"/>
        <end position="82"/>
    </location>
    <ligand>
        <name>L-histidine</name>
        <dbReference type="ChEBI" id="CHEBI:57595"/>
    </ligand>
</feature>
<keyword evidence="4 8" id="KW-0067">ATP-binding</keyword>
<dbReference type="InterPro" id="IPR006195">
    <property type="entry name" value="aa-tRNA-synth_II"/>
</dbReference>
<dbReference type="InterPro" id="IPR045864">
    <property type="entry name" value="aa-tRNA-synth_II/BPL/LPL"/>
</dbReference>
<evidence type="ECO:0000256" key="7">
    <source>
        <dbReference type="ARBA" id="ARBA00047639"/>
    </source>
</evidence>
<comment type="catalytic activity">
    <reaction evidence="7 8">
        <text>tRNA(His) + L-histidine + ATP = L-histidyl-tRNA(His) + AMP + diphosphate + H(+)</text>
        <dbReference type="Rhea" id="RHEA:17313"/>
        <dbReference type="Rhea" id="RHEA-COMP:9665"/>
        <dbReference type="Rhea" id="RHEA-COMP:9689"/>
        <dbReference type="ChEBI" id="CHEBI:15378"/>
        <dbReference type="ChEBI" id="CHEBI:30616"/>
        <dbReference type="ChEBI" id="CHEBI:33019"/>
        <dbReference type="ChEBI" id="CHEBI:57595"/>
        <dbReference type="ChEBI" id="CHEBI:78442"/>
        <dbReference type="ChEBI" id="CHEBI:78527"/>
        <dbReference type="ChEBI" id="CHEBI:456215"/>
        <dbReference type="EC" id="6.1.1.21"/>
    </reaction>
</comment>
<dbReference type="EC" id="6.1.1.21" evidence="8"/>
<comment type="subcellular location">
    <subcellularLocation>
        <location evidence="8">Cytoplasm</location>
    </subcellularLocation>
</comment>
<feature type="binding site" evidence="9">
    <location>
        <position position="109"/>
    </location>
    <ligand>
        <name>L-histidine</name>
        <dbReference type="ChEBI" id="CHEBI:57595"/>
    </ligand>
</feature>
<dbReference type="Gene3D" id="3.40.50.800">
    <property type="entry name" value="Anticodon-binding domain"/>
    <property type="match status" value="1"/>
</dbReference>
<keyword evidence="8" id="KW-0963">Cytoplasm</keyword>
<evidence type="ECO:0000256" key="1">
    <source>
        <dbReference type="ARBA" id="ARBA00008226"/>
    </source>
</evidence>
<dbReference type="Gene3D" id="3.30.930.10">
    <property type="entry name" value="Bira Bifunctional Protein, Domain 2"/>
    <property type="match status" value="1"/>
</dbReference>
<dbReference type="Pfam" id="PF13393">
    <property type="entry name" value="tRNA-synt_His"/>
    <property type="match status" value="1"/>
</dbReference>
<dbReference type="AlphaFoldDB" id="H5SVR1"/>
<reference evidence="11" key="2">
    <citation type="journal article" date="2012" name="PLoS ONE">
        <title>A Deeply Branching Thermophilic Bacterium with an Ancient Acetyl-CoA Pathway Dominates a Subsurface Ecosystem.</title>
        <authorList>
            <person name="Takami H."/>
            <person name="Noguchi H."/>
            <person name="Takaki Y."/>
            <person name="Uchiyama I."/>
            <person name="Toyoda A."/>
            <person name="Nishi S."/>
            <person name="Chee G.-J."/>
            <person name="Arai W."/>
            <person name="Nunoura T."/>
            <person name="Itoh T."/>
            <person name="Hattori M."/>
            <person name="Takai K."/>
        </authorList>
    </citation>
    <scope>NUCLEOTIDE SEQUENCE</scope>
</reference>
<evidence type="ECO:0000256" key="3">
    <source>
        <dbReference type="ARBA" id="ARBA00022741"/>
    </source>
</evidence>
<evidence type="ECO:0000256" key="5">
    <source>
        <dbReference type="ARBA" id="ARBA00022917"/>
    </source>
</evidence>
<dbReference type="InterPro" id="IPR041715">
    <property type="entry name" value="HisRS-like_core"/>
</dbReference>
<dbReference type="SUPFAM" id="SSF55681">
    <property type="entry name" value="Class II aaRS and biotin synthetases"/>
    <property type="match status" value="1"/>
</dbReference>
<keyword evidence="2 8" id="KW-0436">Ligase</keyword>
<keyword evidence="3 8" id="KW-0547">Nucleotide-binding</keyword>
<dbReference type="GO" id="GO:0005737">
    <property type="term" value="C:cytoplasm"/>
    <property type="evidence" value="ECO:0007669"/>
    <property type="project" value="UniProtKB-SubCell"/>
</dbReference>
<comment type="similarity">
    <text evidence="1 8">Belongs to the class-II aminoacyl-tRNA synthetase family.</text>
</comment>
<evidence type="ECO:0000313" key="11">
    <source>
        <dbReference type="EMBL" id="BAL59690.1"/>
    </source>
</evidence>
<dbReference type="Pfam" id="PF03129">
    <property type="entry name" value="HGTP_anticodon"/>
    <property type="match status" value="1"/>
</dbReference>
<dbReference type="NCBIfam" id="TIGR00442">
    <property type="entry name" value="hisS"/>
    <property type="match status" value="1"/>
</dbReference>
<feature type="binding site" evidence="9">
    <location>
        <position position="253"/>
    </location>
    <ligand>
        <name>L-histidine</name>
        <dbReference type="ChEBI" id="CHEBI:57595"/>
    </ligand>
</feature>
<dbReference type="PANTHER" id="PTHR11476">
    <property type="entry name" value="HISTIDYL-TRNA SYNTHETASE"/>
    <property type="match status" value="1"/>
</dbReference>
<feature type="binding site" evidence="9">
    <location>
        <begin position="257"/>
        <end position="258"/>
    </location>
    <ligand>
        <name>L-histidine</name>
        <dbReference type="ChEBI" id="CHEBI:57595"/>
    </ligand>
</feature>
<keyword evidence="6 8" id="KW-0030">Aminoacyl-tRNA synthetase</keyword>
<dbReference type="CDD" id="cd00773">
    <property type="entry name" value="HisRS-like_core"/>
    <property type="match status" value="1"/>
</dbReference>
<feature type="binding site" evidence="9">
    <location>
        <position position="127"/>
    </location>
    <ligand>
        <name>L-histidine</name>
        <dbReference type="ChEBI" id="CHEBI:57595"/>
    </ligand>
</feature>
<dbReference type="CDD" id="cd00859">
    <property type="entry name" value="HisRS_anticodon"/>
    <property type="match status" value="1"/>
</dbReference>
<dbReference type="PIRSF" id="PIRSF001549">
    <property type="entry name" value="His-tRNA_synth"/>
    <property type="match status" value="1"/>
</dbReference>
<dbReference type="InterPro" id="IPR015807">
    <property type="entry name" value="His-tRNA-ligase"/>
</dbReference>
<name>H5SVR1_ACEAU</name>
<dbReference type="InterPro" id="IPR004154">
    <property type="entry name" value="Anticodon-bd"/>
</dbReference>
<keyword evidence="5 8" id="KW-0648">Protein biosynthesis</keyword>
<dbReference type="InterPro" id="IPR004516">
    <property type="entry name" value="HisRS/HisZ"/>
</dbReference>
<dbReference type="HAMAP" id="MF_00127">
    <property type="entry name" value="His_tRNA_synth"/>
    <property type="match status" value="1"/>
</dbReference>
<evidence type="ECO:0000256" key="4">
    <source>
        <dbReference type="ARBA" id="ARBA00022840"/>
    </source>
</evidence>
<comment type="subunit">
    <text evidence="8">Homodimer.</text>
</comment>
<organism evidence="11">
    <name type="scientific">Acetithermum autotrophicum</name>
    <dbReference type="NCBI Taxonomy" id="1446466"/>
    <lineage>
        <taxon>Bacteria</taxon>
        <taxon>Candidatus Bipolaricaulota</taxon>
        <taxon>Candidatus Acetithermum</taxon>
    </lineage>
</organism>
<dbReference type="InterPro" id="IPR036621">
    <property type="entry name" value="Anticodon-bd_dom_sf"/>
</dbReference>
<evidence type="ECO:0000259" key="10">
    <source>
        <dbReference type="PROSITE" id="PS50862"/>
    </source>
</evidence>
<evidence type="ECO:0000256" key="6">
    <source>
        <dbReference type="ARBA" id="ARBA00023146"/>
    </source>
</evidence>
<gene>
    <name evidence="8" type="primary">hisS</name>
    <name evidence="11" type="ORF">HGMM_OP4C326</name>
</gene>
<dbReference type="GO" id="GO:0005524">
    <property type="term" value="F:ATP binding"/>
    <property type="evidence" value="ECO:0007669"/>
    <property type="project" value="UniProtKB-UniRule"/>
</dbReference>
<evidence type="ECO:0000256" key="2">
    <source>
        <dbReference type="ARBA" id="ARBA00022598"/>
    </source>
</evidence>
<accession>H5SVR1</accession>
<feature type="binding site" evidence="9">
    <location>
        <position position="123"/>
    </location>
    <ligand>
        <name>L-histidine</name>
        <dbReference type="ChEBI" id="CHEBI:57595"/>
    </ligand>
</feature>
<dbReference type="SUPFAM" id="SSF52954">
    <property type="entry name" value="Class II aaRS ABD-related"/>
    <property type="match status" value="1"/>
</dbReference>
<dbReference type="GO" id="GO:0006427">
    <property type="term" value="P:histidyl-tRNA aminoacylation"/>
    <property type="evidence" value="ECO:0007669"/>
    <property type="project" value="UniProtKB-UniRule"/>
</dbReference>
<dbReference type="EMBL" id="AP011803">
    <property type="protein sequence ID" value="BAL59690.1"/>
    <property type="molecule type" value="Genomic_DNA"/>
</dbReference>
<proteinExistence type="inferred from homology"/>
<sequence length="418" mass="46883">MDLQLPRGMRDFPPEEKILRDEVIAILKNLFELYGFSPLETPVVERWEALSAKYSGGEEILKETFKLTDQGGRQLGLRYDLTVPLARFVGMNPTIKRPFKRYQIGTVYRDGPIKKGRTREFYQCDADIVGSSSPLADAECVQLALDVFERFKIDVVVKINNRKVLYELVRAAQIPEKFTEAAILSLDKLDKIGPDEVIREMVERGIERTSAERFLSGAQDPQAFKNSEGYRELEPVLSALRDSRVVWTPSLARGLSYYTGTIYEVYAKDSSVTGSLAAGGRYDNMIGQFLGGTEKIPAVGISFGLEPILEVLKEQRRDLPLRKTVTQVYVIPFKTLVAEGRAVCQRLRRAGIKTDIDFSAKGISDGLKYANAYAIPFVVIVGPDEVAQGKVKLRDMRSGEEQLLTVEEVARQVAQRLS</sequence>
<reference evidence="11" key="1">
    <citation type="journal article" date="2005" name="Environ. Microbiol.">
        <title>Genetic and functional properties of uncultivated thermophilic crenarchaeotes from a subsurface gold mine as revealed by analysis of genome fragments.</title>
        <authorList>
            <person name="Nunoura T."/>
            <person name="Hirayama H."/>
            <person name="Takami H."/>
            <person name="Oida H."/>
            <person name="Nishi S."/>
            <person name="Shimamura S."/>
            <person name="Suzuki Y."/>
            <person name="Inagaki F."/>
            <person name="Takai K."/>
            <person name="Nealson K.H."/>
            <person name="Horikoshi K."/>
        </authorList>
    </citation>
    <scope>NUCLEOTIDE SEQUENCE</scope>
</reference>
<protein>
    <recommendedName>
        <fullName evidence="8">Histidine--tRNA ligase</fullName>
        <ecNumber evidence="8">6.1.1.21</ecNumber>
    </recommendedName>
    <alternativeName>
        <fullName evidence="8">Histidyl-tRNA synthetase</fullName>
        <shortName evidence="8">HisRS</shortName>
    </alternativeName>
</protein>
<dbReference type="InterPro" id="IPR033656">
    <property type="entry name" value="HisRS_anticodon"/>
</dbReference>
<dbReference type="PROSITE" id="PS50862">
    <property type="entry name" value="AA_TRNA_LIGASE_II"/>
    <property type="match status" value="1"/>
</dbReference>
<feature type="domain" description="Aminoacyl-transfer RNA synthetases class-II family profile" evidence="10">
    <location>
        <begin position="19"/>
        <end position="320"/>
    </location>
</feature>
<dbReference type="GO" id="GO:0004821">
    <property type="term" value="F:histidine-tRNA ligase activity"/>
    <property type="evidence" value="ECO:0007669"/>
    <property type="project" value="UniProtKB-UniRule"/>
</dbReference>
<evidence type="ECO:0000256" key="9">
    <source>
        <dbReference type="PIRSR" id="PIRSR001549-1"/>
    </source>
</evidence>
<evidence type="ECO:0000256" key="8">
    <source>
        <dbReference type="HAMAP-Rule" id="MF_00127"/>
    </source>
</evidence>